<sequence length="96" mass="10710">MNYRLIFEHLMCDAFSCARADFGFANASFYDAGIGKHPETKAYVICALITLAYKKYEGEHRAELLGMAKEIDDKKTFTDADVDNILAALTTKGFVC</sequence>
<evidence type="ECO:0000313" key="2">
    <source>
        <dbReference type="Proteomes" id="UP001193734"/>
    </source>
</evidence>
<comment type="caution">
    <text evidence="1">The sequence shown here is derived from an EMBL/GenBank/DDBJ whole genome shotgun (WGS) entry which is preliminary data.</text>
</comment>
<dbReference type="Proteomes" id="UP001193734">
    <property type="component" value="Unassembled WGS sequence"/>
</dbReference>
<name>A0ABX2AS90_9BACT</name>
<gene>
    <name evidence="1" type="ORF">HPS55_04060</name>
</gene>
<accession>A0ABX2AS90</accession>
<reference evidence="1 2" key="1">
    <citation type="submission" date="2020-05" db="EMBL/GenBank/DDBJ databases">
        <title>Distinct polysaccharide utilization as determinants for interspecies competition between intestinal Prevotella spp.</title>
        <authorList>
            <person name="Galvez E.J.C."/>
            <person name="Iljazovic A."/>
            <person name="Strowig T."/>
        </authorList>
    </citation>
    <scope>NUCLEOTIDE SEQUENCE [LARGE SCALE GENOMIC DNA]</scope>
    <source>
        <strain evidence="1 2">PROD</strain>
    </source>
</reference>
<proteinExistence type="predicted"/>
<evidence type="ECO:0000313" key="1">
    <source>
        <dbReference type="EMBL" id="NPE13509.1"/>
    </source>
</evidence>
<keyword evidence="2" id="KW-1185">Reference proteome</keyword>
<organism evidence="1 2">
    <name type="scientific">Xylanibacter rodentium</name>
    <dbReference type="NCBI Taxonomy" id="2736289"/>
    <lineage>
        <taxon>Bacteria</taxon>
        <taxon>Pseudomonadati</taxon>
        <taxon>Bacteroidota</taxon>
        <taxon>Bacteroidia</taxon>
        <taxon>Bacteroidales</taxon>
        <taxon>Prevotellaceae</taxon>
        <taxon>Xylanibacter</taxon>
    </lineage>
</organism>
<dbReference type="GeneID" id="82156934"/>
<dbReference type="RefSeq" id="WP_172176032.1">
    <property type="nucleotide sequence ID" value="NZ_CASGIA010000004.1"/>
</dbReference>
<protein>
    <submittedName>
        <fullName evidence="1">Uncharacterized protein</fullName>
    </submittedName>
</protein>
<dbReference type="EMBL" id="JABKKE010000005">
    <property type="protein sequence ID" value="NPE13509.1"/>
    <property type="molecule type" value="Genomic_DNA"/>
</dbReference>